<protein>
    <recommendedName>
        <fullName evidence="5">Integrase zinc-binding domain-containing protein</fullName>
    </recommendedName>
</protein>
<dbReference type="EnsemblMetazoa" id="ADIR009854-RA">
    <property type="protein sequence ID" value="ADIR009854-PA"/>
    <property type="gene ID" value="ADIR009854"/>
</dbReference>
<evidence type="ECO:0000259" key="1">
    <source>
        <dbReference type="Pfam" id="PF17921"/>
    </source>
</evidence>
<evidence type="ECO:0008006" key="5">
    <source>
        <dbReference type="Google" id="ProtNLM"/>
    </source>
</evidence>
<dbReference type="Proteomes" id="UP000075884">
    <property type="component" value="Unassembled WGS sequence"/>
</dbReference>
<evidence type="ECO:0000313" key="4">
    <source>
        <dbReference type="Proteomes" id="UP000075884"/>
    </source>
</evidence>
<feature type="domain" description="Integrase zinc-binding" evidence="1">
    <location>
        <begin position="2"/>
        <end position="45"/>
    </location>
</feature>
<name>A0A182NQB9_9DIPT</name>
<dbReference type="InterPro" id="IPR036397">
    <property type="entry name" value="RNaseH_sf"/>
</dbReference>
<evidence type="ECO:0000313" key="3">
    <source>
        <dbReference type="EnsemblMetazoa" id="ADIR009854-PA"/>
    </source>
</evidence>
<keyword evidence="4" id="KW-1185">Reference proteome</keyword>
<dbReference type="InterPro" id="IPR040676">
    <property type="entry name" value="DUF5641"/>
</dbReference>
<dbReference type="InterPro" id="IPR041588">
    <property type="entry name" value="Integrase_H2C2"/>
</dbReference>
<organism evidence="3 4">
    <name type="scientific">Anopheles dirus</name>
    <dbReference type="NCBI Taxonomy" id="7168"/>
    <lineage>
        <taxon>Eukaryota</taxon>
        <taxon>Metazoa</taxon>
        <taxon>Ecdysozoa</taxon>
        <taxon>Arthropoda</taxon>
        <taxon>Hexapoda</taxon>
        <taxon>Insecta</taxon>
        <taxon>Pterygota</taxon>
        <taxon>Neoptera</taxon>
        <taxon>Endopterygota</taxon>
        <taxon>Diptera</taxon>
        <taxon>Nematocera</taxon>
        <taxon>Culicoidea</taxon>
        <taxon>Culicidae</taxon>
        <taxon>Anophelinae</taxon>
        <taxon>Anopheles</taxon>
    </lineage>
</organism>
<sequence length="363" mass="41826">DYHHRFGHANRETVVNELRQRFFIKHLRAYVFSVMKDCQTCKIRKCQPVSPRMAPLPEARLTPHIRPFSTVGIDYLGPLEVVNARRKEKRYVAVFTCLVTRALHLEVAHGLSTEACIMAIRRFRYTRTTNFIGANNELRKQIAANHYSSADSFTDTHTTWRFNPPSAPHMGGVWERMVRSVKEAMNAFNDGGRLNDEILLTALADSESLINSRPLTYMPHASSDSEALTPNHFILGSSTEKKEQVRVLPHPAEALRNSYKRATELTDHFWDRLLKEYVPTLHRRSKWVDEGQQLEIRSLVFITEGAREEWLRAKVEEIFPGSDGRIRQAIVRTAHGKRLKRPVVKLAKIEAEIDKLIVVYFVC</sequence>
<reference evidence="4" key="1">
    <citation type="submission" date="2013-03" db="EMBL/GenBank/DDBJ databases">
        <title>The Genome Sequence of Anopheles dirus WRAIR2.</title>
        <authorList>
            <consortium name="The Broad Institute Genomics Platform"/>
            <person name="Neafsey D.E."/>
            <person name="Walton C."/>
            <person name="Walker B."/>
            <person name="Young S.K."/>
            <person name="Zeng Q."/>
            <person name="Gargeya S."/>
            <person name="Fitzgerald M."/>
            <person name="Haas B."/>
            <person name="Abouelleil A."/>
            <person name="Allen A.W."/>
            <person name="Alvarado L."/>
            <person name="Arachchi H.M."/>
            <person name="Berlin A.M."/>
            <person name="Chapman S.B."/>
            <person name="Gainer-Dewar J."/>
            <person name="Goldberg J."/>
            <person name="Griggs A."/>
            <person name="Gujja S."/>
            <person name="Hansen M."/>
            <person name="Howarth C."/>
            <person name="Imamovic A."/>
            <person name="Ireland A."/>
            <person name="Larimer J."/>
            <person name="McCowan C."/>
            <person name="Murphy C."/>
            <person name="Pearson M."/>
            <person name="Poon T.W."/>
            <person name="Priest M."/>
            <person name="Roberts A."/>
            <person name="Saif S."/>
            <person name="Shea T."/>
            <person name="Sisk P."/>
            <person name="Sykes S."/>
            <person name="Wortman J."/>
            <person name="Nusbaum C."/>
            <person name="Birren B."/>
        </authorList>
    </citation>
    <scope>NUCLEOTIDE SEQUENCE [LARGE SCALE GENOMIC DNA]</scope>
    <source>
        <strain evidence="4">WRAIR2</strain>
    </source>
</reference>
<dbReference type="AlphaFoldDB" id="A0A182NQB9"/>
<dbReference type="SUPFAM" id="SSF53098">
    <property type="entry name" value="Ribonuclease H-like"/>
    <property type="match status" value="1"/>
</dbReference>
<dbReference type="Pfam" id="PF18701">
    <property type="entry name" value="DUF5641"/>
    <property type="match status" value="1"/>
</dbReference>
<dbReference type="STRING" id="7168.A0A182NQB9"/>
<dbReference type="GO" id="GO:0003676">
    <property type="term" value="F:nucleic acid binding"/>
    <property type="evidence" value="ECO:0007669"/>
    <property type="project" value="InterPro"/>
</dbReference>
<dbReference type="PANTHER" id="PTHR47331">
    <property type="entry name" value="PHD-TYPE DOMAIN-CONTAINING PROTEIN"/>
    <property type="match status" value="1"/>
</dbReference>
<dbReference type="PANTHER" id="PTHR47331:SF1">
    <property type="entry name" value="GAG-LIKE PROTEIN"/>
    <property type="match status" value="1"/>
</dbReference>
<evidence type="ECO:0000259" key="2">
    <source>
        <dbReference type="Pfam" id="PF18701"/>
    </source>
</evidence>
<proteinExistence type="predicted"/>
<dbReference type="InterPro" id="IPR012337">
    <property type="entry name" value="RNaseH-like_sf"/>
</dbReference>
<reference evidence="3" key="2">
    <citation type="submission" date="2020-05" db="UniProtKB">
        <authorList>
            <consortium name="EnsemblMetazoa"/>
        </authorList>
    </citation>
    <scope>IDENTIFICATION</scope>
    <source>
        <strain evidence="3">WRAIR2</strain>
    </source>
</reference>
<dbReference type="Pfam" id="PF17921">
    <property type="entry name" value="Integrase_H2C2"/>
    <property type="match status" value="1"/>
</dbReference>
<accession>A0A182NQB9</accession>
<dbReference type="VEuPathDB" id="VectorBase:ADIR009854"/>
<dbReference type="Gene3D" id="3.30.420.10">
    <property type="entry name" value="Ribonuclease H-like superfamily/Ribonuclease H"/>
    <property type="match status" value="1"/>
</dbReference>
<feature type="domain" description="DUF5641" evidence="2">
    <location>
        <begin position="258"/>
        <end position="348"/>
    </location>
</feature>